<evidence type="ECO:0000313" key="3">
    <source>
        <dbReference type="Proteomes" id="UP000824130"/>
    </source>
</evidence>
<proteinExistence type="predicted"/>
<reference evidence="2" key="1">
    <citation type="submission" date="2020-10" db="EMBL/GenBank/DDBJ databases">
        <authorList>
            <person name="Gilroy R."/>
        </authorList>
    </citation>
    <scope>NUCLEOTIDE SEQUENCE</scope>
    <source>
        <strain evidence="2">ChiSjej4B22-8349</strain>
    </source>
</reference>
<dbReference type="AlphaFoldDB" id="A0A9D1N6A4"/>
<dbReference type="EMBL" id="DVOB01000067">
    <property type="protein sequence ID" value="HIU95660.1"/>
    <property type="molecule type" value="Genomic_DNA"/>
</dbReference>
<gene>
    <name evidence="2" type="ORF">IAD25_02985</name>
</gene>
<reference evidence="2" key="2">
    <citation type="journal article" date="2021" name="PeerJ">
        <title>Extensive microbial diversity within the chicken gut microbiome revealed by metagenomics and culture.</title>
        <authorList>
            <person name="Gilroy R."/>
            <person name="Ravi A."/>
            <person name="Getino M."/>
            <person name="Pursley I."/>
            <person name="Horton D.L."/>
            <person name="Alikhan N.F."/>
            <person name="Baker D."/>
            <person name="Gharbi K."/>
            <person name="Hall N."/>
            <person name="Watson M."/>
            <person name="Adriaenssens E.M."/>
            <person name="Foster-Nyarko E."/>
            <person name="Jarju S."/>
            <person name="Secka A."/>
            <person name="Antonio M."/>
            <person name="Oren A."/>
            <person name="Chaudhuri R.R."/>
            <person name="La Ragione R."/>
            <person name="Hildebrand F."/>
            <person name="Pallen M.J."/>
        </authorList>
    </citation>
    <scope>NUCLEOTIDE SEQUENCE</scope>
    <source>
        <strain evidence="2">ChiSjej4B22-8349</strain>
    </source>
</reference>
<comment type="caution">
    <text evidence="2">The sequence shown here is derived from an EMBL/GenBank/DDBJ whole genome shotgun (WGS) entry which is preliminary data.</text>
</comment>
<dbReference type="Proteomes" id="UP000824130">
    <property type="component" value="Unassembled WGS sequence"/>
</dbReference>
<dbReference type="InterPro" id="IPR023875">
    <property type="entry name" value="DNA_repair_put"/>
</dbReference>
<protein>
    <submittedName>
        <fullName evidence="2">TIGR03915 family putative DNA repair protein</fullName>
    </submittedName>
</protein>
<dbReference type="Pfam" id="PF13566">
    <property type="entry name" value="DUF4130"/>
    <property type="match status" value="1"/>
</dbReference>
<evidence type="ECO:0000313" key="2">
    <source>
        <dbReference type="EMBL" id="HIU95660.1"/>
    </source>
</evidence>
<name>A0A9D1N6A4_9FIRM</name>
<feature type="domain" description="DUF4130" evidence="1">
    <location>
        <begin position="82"/>
        <end position="242"/>
    </location>
</feature>
<evidence type="ECO:0000259" key="1">
    <source>
        <dbReference type="Pfam" id="PF13566"/>
    </source>
</evidence>
<accession>A0A9D1N6A4</accession>
<sequence length="250" mass="29248">MIDYLYDGTFEGILTCVYHHYYTEKASGIYRSDTYQSTLLGGCMEVETDPVKATTVYEAIEKKISSFDLRRLYKAYLSNDDEKETKMLRYILLGFRVGSQVSSLHGNKVVFDIQSLEKKINVEKERMLQFVRFSVVEKDILYGRVAPDNDVLELIAGHFCDRYRNDPFIIHDVGRNKALVGHGGSWYISTFTGADIPEISADERHYRRLWKSYFENIAIKERTNPRCQKNFMPVRYWKHLTEMNELSADR</sequence>
<dbReference type="InterPro" id="IPR025404">
    <property type="entry name" value="DUF4130"/>
</dbReference>
<organism evidence="2 3">
    <name type="scientific">Candidatus Allocopromorpha excrementipullorum</name>
    <dbReference type="NCBI Taxonomy" id="2840743"/>
    <lineage>
        <taxon>Bacteria</taxon>
        <taxon>Bacillati</taxon>
        <taxon>Bacillota</taxon>
        <taxon>Clostridia</taxon>
        <taxon>Eubacteriales</taxon>
        <taxon>Eubacteriaceae</taxon>
        <taxon>Eubacteriaceae incertae sedis</taxon>
        <taxon>Candidatus Allocopromorpha</taxon>
    </lineage>
</organism>
<dbReference type="NCBIfam" id="TIGR03915">
    <property type="entry name" value="SAM_7_link_chp"/>
    <property type="match status" value="1"/>
</dbReference>